<dbReference type="RefSeq" id="XP_067692860.1">
    <property type="nucleotide sequence ID" value="XM_067837072.1"/>
</dbReference>
<dbReference type="KEGG" id="lenr:94172582"/>
<dbReference type="AlphaFoldDB" id="A0A836H3F4"/>
<name>A0A836H3F4_LEIEN</name>
<accession>A0A836H3F4</accession>
<protein>
    <submittedName>
        <fullName evidence="1">Uncharacterized protein</fullName>
    </submittedName>
</protein>
<dbReference type="OrthoDB" id="272305at2759"/>
<evidence type="ECO:0000313" key="2">
    <source>
        <dbReference type="Proteomes" id="UP000674179"/>
    </source>
</evidence>
<proteinExistence type="predicted"/>
<dbReference type="GeneID" id="94172582"/>
<reference evidence="1 2" key="1">
    <citation type="submission" date="2021-02" db="EMBL/GenBank/DDBJ databases">
        <title>Leishmania (Mundinia) enrietti genome sequencing and assembly.</title>
        <authorList>
            <person name="Almutairi H."/>
            <person name="Gatherer D."/>
        </authorList>
    </citation>
    <scope>NUCLEOTIDE SEQUENCE [LARGE SCALE GENOMIC DNA]</scope>
    <source>
        <strain evidence="1">CUR178</strain>
    </source>
</reference>
<dbReference type="Proteomes" id="UP000674179">
    <property type="component" value="Chromosome 23"/>
</dbReference>
<keyword evidence="2" id="KW-1185">Reference proteome</keyword>
<organism evidence="1 2">
    <name type="scientific">Leishmania enriettii</name>
    <dbReference type="NCBI Taxonomy" id="5663"/>
    <lineage>
        <taxon>Eukaryota</taxon>
        <taxon>Discoba</taxon>
        <taxon>Euglenozoa</taxon>
        <taxon>Kinetoplastea</taxon>
        <taxon>Metakinetoplastina</taxon>
        <taxon>Trypanosomatida</taxon>
        <taxon>Trypanosomatidae</taxon>
        <taxon>Leishmaniinae</taxon>
        <taxon>Leishmania</taxon>
    </lineage>
</organism>
<evidence type="ECO:0000313" key="1">
    <source>
        <dbReference type="EMBL" id="KAG5478802.1"/>
    </source>
</evidence>
<comment type="caution">
    <text evidence="1">The sequence shown here is derived from an EMBL/GenBank/DDBJ whole genome shotgun (WGS) entry which is preliminary data.</text>
</comment>
<gene>
    <name evidence="1" type="ORF">CUR178_05381</name>
</gene>
<dbReference type="EMBL" id="JAFHKP010000023">
    <property type="protein sequence ID" value="KAG5478802.1"/>
    <property type="molecule type" value="Genomic_DNA"/>
</dbReference>
<sequence>MERSKLCAVAARVHAEELSRAEDHSRRASTTRRVYRLRDACATLQLSLLACTYGRSSAHSISVAAYVEACASDLVRDARVVEDSALSSSPTCDPSSDASTTLPASWFYIGLGAVDAARVYIVLPTYADYFFDHTMHWARIAYLEMARQCVSYGLIAKLQTIGGGWASLHRADKSLMCALQLHAVAQAVSDEEVVHKCRLFIGWAHLWNCNPAKALEVFHAELTAARRRGHTAHERRCLHAILNAEQNPCLAPGGMHTGHYPLVDAWRRALA</sequence>